<evidence type="ECO:0000256" key="4">
    <source>
        <dbReference type="ARBA" id="ARBA00022771"/>
    </source>
</evidence>
<dbReference type="Pfam" id="PF00096">
    <property type="entry name" value="zf-C2H2"/>
    <property type="match status" value="3"/>
</dbReference>
<dbReference type="GO" id="GO:0000981">
    <property type="term" value="F:DNA-binding transcription factor activity, RNA polymerase II-specific"/>
    <property type="evidence" value="ECO:0007669"/>
    <property type="project" value="TreeGrafter"/>
</dbReference>
<dbReference type="AlphaFoldDB" id="A0A1J4MSL2"/>
<dbReference type="Gene3D" id="3.30.160.60">
    <property type="entry name" value="Classic Zinc Finger"/>
    <property type="match status" value="5"/>
</dbReference>
<dbReference type="PANTHER" id="PTHR19818:SF139">
    <property type="entry name" value="PAIR-RULE PROTEIN ODD-PAIRED"/>
    <property type="match status" value="1"/>
</dbReference>
<evidence type="ECO:0000256" key="7">
    <source>
        <dbReference type="PROSITE-ProRule" id="PRU00042"/>
    </source>
</evidence>
<dbReference type="GO" id="GO:0045944">
    <property type="term" value="P:positive regulation of transcription by RNA polymerase II"/>
    <property type="evidence" value="ECO:0007669"/>
    <property type="project" value="UniProtKB-ARBA"/>
</dbReference>
<name>A0A1J4MSL2_9CRYT</name>
<keyword evidence="4 7" id="KW-0863">Zinc-finger</keyword>
<dbReference type="VEuPathDB" id="CryptoDB:cand_007660"/>
<feature type="domain" description="C2H2-type" evidence="8">
    <location>
        <begin position="238"/>
        <end position="268"/>
    </location>
</feature>
<keyword evidence="5" id="KW-0862">Zinc</keyword>
<dbReference type="RefSeq" id="XP_067067866.1">
    <property type="nucleotide sequence ID" value="XM_067211006.1"/>
</dbReference>
<evidence type="ECO:0000259" key="8">
    <source>
        <dbReference type="PROSITE" id="PS50157"/>
    </source>
</evidence>
<reference evidence="9 10" key="1">
    <citation type="submission" date="2016-10" db="EMBL/GenBank/DDBJ databases">
        <title>Reductive evolution of mitochondrial metabolism and differential evolution of invasion-related proteins in Cryptosporidium.</title>
        <authorList>
            <person name="Liu S."/>
            <person name="Roellig D.M."/>
            <person name="Guo Y."/>
            <person name="Li N."/>
            <person name="Frace M.A."/>
            <person name="Tang K."/>
            <person name="Zhang L."/>
            <person name="Feng Y."/>
            <person name="Xiao L."/>
        </authorList>
    </citation>
    <scope>NUCLEOTIDE SEQUENCE [LARGE SCALE GENOMIC DNA]</scope>
    <source>
        <strain evidence="9">30847</strain>
    </source>
</reference>
<proteinExistence type="predicted"/>
<keyword evidence="6" id="KW-0539">Nucleus</keyword>
<evidence type="ECO:0000256" key="2">
    <source>
        <dbReference type="ARBA" id="ARBA00022723"/>
    </source>
</evidence>
<dbReference type="SUPFAM" id="SSF57667">
    <property type="entry name" value="beta-beta-alpha zinc fingers"/>
    <property type="match status" value="3"/>
</dbReference>
<dbReference type="InterPro" id="IPR036236">
    <property type="entry name" value="Znf_C2H2_sf"/>
</dbReference>
<evidence type="ECO:0000256" key="3">
    <source>
        <dbReference type="ARBA" id="ARBA00022737"/>
    </source>
</evidence>
<accession>A0A1J4MSL2</accession>
<dbReference type="PROSITE" id="PS00028">
    <property type="entry name" value="ZINC_FINGER_C2H2_1"/>
    <property type="match status" value="6"/>
</dbReference>
<feature type="domain" description="C2H2-type" evidence="8">
    <location>
        <begin position="269"/>
        <end position="297"/>
    </location>
</feature>
<dbReference type="OrthoDB" id="8630045at2759"/>
<dbReference type="GeneID" id="92364951"/>
<dbReference type="GO" id="GO:0000978">
    <property type="term" value="F:RNA polymerase II cis-regulatory region sequence-specific DNA binding"/>
    <property type="evidence" value="ECO:0007669"/>
    <property type="project" value="TreeGrafter"/>
</dbReference>
<keyword evidence="2" id="KW-0479">Metal-binding</keyword>
<evidence type="ECO:0000256" key="6">
    <source>
        <dbReference type="ARBA" id="ARBA00023242"/>
    </source>
</evidence>
<evidence type="ECO:0000256" key="5">
    <source>
        <dbReference type="ARBA" id="ARBA00022833"/>
    </source>
</evidence>
<evidence type="ECO:0000256" key="1">
    <source>
        <dbReference type="ARBA" id="ARBA00004123"/>
    </source>
</evidence>
<dbReference type="FunFam" id="3.30.160.60:FF:000264">
    <property type="entry name" value="Zinc finger protein 236"/>
    <property type="match status" value="1"/>
</dbReference>
<dbReference type="InterPro" id="IPR050329">
    <property type="entry name" value="GLI_C2H2-zinc-finger"/>
</dbReference>
<feature type="domain" description="C2H2-type" evidence="8">
    <location>
        <begin position="44"/>
        <end position="72"/>
    </location>
</feature>
<dbReference type="EMBL" id="LRBS01000069">
    <property type="protein sequence ID" value="OII76020.1"/>
    <property type="molecule type" value="Genomic_DNA"/>
</dbReference>
<comment type="caution">
    <text evidence="9">The sequence shown here is derived from an EMBL/GenBank/DDBJ whole genome shotgun (WGS) entry which is preliminary data.</text>
</comment>
<feature type="domain" description="C2H2-type" evidence="8">
    <location>
        <begin position="14"/>
        <end position="43"/>
    </location>
</feature>
<keyword evidence="3" id="KW-0677">Repeat</keyword>
<keyword evidence="10" id="KW-1185">Reference proteome</keyword>
<comment type="subcellular location">
    <subcellularLocation>
        <location evidence="1">Nucleus</location>
    </subcellularLocation>
</comment>
<protein>
    <recommendedName>
        <fullName evidence="8">C2H2-type domain-containing protein</fullName>
    </recommendedName>
</protein>
<evidence type="ECO:0000313" key="10">
    <source>
        <dbReference type="Proteomes" id="UP000186804"/>
    </source>
</evidence>
<feature type="domain" description="C2H2-type" evidence="8">
    <location>
        <begin position="103"/>
        <end position="131"/>
    </location>
</feature>
<dbReference type="GO" id="GO:0005634">
    <property type="term" value="C:nucleus"/>
    <property type="evidence" value="ECO:0007669"/>
    <property type="project" value="UniProtKB-SubCell"/>
</dbReference>
<feature type="domain" description="C2H2-type" evidence="8">
    <location>
        <begin position="76"/>
        <end position="99"/>
    </location>
</feature>
<dbReference type="GO" id="GO:0008270">
    <property type="term" value="F:zinc ion binding"/>
    <property type="evidence" value="ECO:0007669"/>
    <property type="project" value="UniProtKB-KW"/>
</dbReference>
<dbReference type="FunFam" id="3.30.160.60:FF:001102">
    <property type="entry name" value="Transcription factor IIIA"/>
    <property type="match status" value="1"/>
</dbReference>
<sequence>MSSEGLDAKSTRLFACDYPGCHASFKRRSHLERHAQTHTGIKLFKCQECSKAFGRSDHLRRHMMLVHSSIEEKASYPCSSCNSVFMSPTSLRRHIKRSHDTPYICEVCGNLFPSATSLQRHTLKQHLTAEIPFPNRTEDNSKQCWYVCRADPMICSAAFLSYPGLVRHIKSKHWSSTNENSQMMQNQSQCIMDNETVSSQCIYSMPNDNSHITSHNENDSLIPNTIQDTKESDGDCSYRCPYPECGRFYSSKSNVRKHIQVSHCNSKPYECHLCPKKYGYRTPYIRHMKNSHPEFQDDNMINGHCSGITAIDEPHSDLTISSTPHYPPLYVDAIPF</sequence>
<dbReference type="SMART" id="SM00355">
    <property type="entry name" value="ZnF_C2H2"/>
    <property type="match status" value="7"/>
</dbReference>
<organism evidence="9 10">
    <name type="scientific">Cryptosporidium andersoni</name>
    <dbReference type="NCBI Taxonomy" id="117008"/>
    <lineage>
        <taxon>Eukaryota</taxon>
        <taxon>Sar</taxon>
        <taxon>Alveolata</taxon>
        <taxon>Apicomplexa</taxon>
        <taxon>Conoidasida</taxon>
        <taxon>Coccidia</taxon>
        <taxon>Eucoccidiorida</taxon>
        <taxon>Eimeriorina</taxon>
        <taxon>Cryptosporidiidae</taxon>
        <taxon>Cryptosporidium</taxon>
    </lineage>
</organism>
<dbReference type="PROSITE" id="PS50157">
    <property type="entry name" value="ZINC_FINGER_C2H2_2"/>
    <property type="match status" value="6"/>
</dbReference>
<dbReference type="Proteomes" id="UP000186804">
    <property type="component" value="Unassembled WGS sequence"/>
</dbReference>
<gene>
    <name evidence="9" type="ORF">cand_007660</name>
</gene>
<dbReference type="Pfam" id="PF13894">
    <property type="entry name" value="zf-C2H2_4"/>
    <property type="match status" value="1"/>
</dbReference>
<dbReference type="PANTHER" id="PTHR19818">
    <property type="entry name" value="ZINC FINGER PROTEIN ZIC AND GLI"/>
    <property type="match status" value="1"/>
</dbReference>
<evidence type="ECO:0000313" key="9">
    <source>
        <dbReference type="EMBL" id="OII76020.1"/>
    </source>
</evidence>
<dbReference type="InterPro" id="IPR013087">
    <property type="entry name" value="Znf_C2H2_type"/>
</dbReference>
<dbReference type="Pfam" id="PF13912">
    <property type="entry name" value="zf-C2H2_6"/>
    <property type="match status" value="1"/>
</dbReference>